<name>A0A8H4JFU6_9HYPO</name>
<dbReference type="Gene3D" id="3.50.50.60">
    <property type="entry name" value="FAD/NAD(P)-binding domain"/>
    <property type="match status" value="2"/>
</dbReference>
<dbReference type="Pfam" id="PF07992">
    <property type="entry name" value="Pyr_redox_2"/>
    <property type="match status" value="1"/>
</dbReference>
<organism evidence="3 4">
    <name type="scientific">Fusarium acutatum</name>
    <dbReference type="NCBI Taxonomy" id="78861"/>
    <lineage>
        <taxon>Eukaryota</taxon>
        <taxon>Fungi</taxon>
        <taxon>Dikarya</taxon>
        <taxon>Ascomycota</taxon>
        <taxon>Pezizomycotina</taxon>
        <taxon>Sordariomycetes</taxon>
        <taxon>Hypocreomycetidae</taxon>
        <taxon>Hypocreales</taxon>
        <taxon>Nectriaceae</taxon>
        <taxon>Fusarium</taxon>
        <taxon>Fusarium fujikuroi species complex</taxon>
    </lineage>
</organism>
<proteinExistence type="inferred from homology"/>
<reference evidence="3 4" key="1">
    <citation type="submission" date="2020-01" db="EMBL/GenBank/DDBJ databases">
        <title>Identification and distribution of gene clusters putatively required for synthesis of sphingolipid metabolism inhibitors in phylogenetically diverse species of the filamentous fungus Fusarium.</title>
        <authorList>
            <person name="Kim H.-S."/>
            <person name="Busman M."/>
            <person name="Brown D.W."/>
            <person name="Divon H."/>
            <person name="Uhlig S."/>
            <person name="Proctor R.H."/>
        </authorList>
    </citation>
    <scope>NUCLEOTIDE SEQUENCE [LARGE SCALE GENOMIC DNA]</scope>
    <source>
        <strain evidence="3 4">NRRL 13308</strain>
    </source>
</reference>
<dbReference type="AlphaFoldDB" id="A0A8H4JFU6"/>
<feature type="domain" description="FAD/NAD(P)-binding" evidence="2">
    <location>
        <begin position="29"/>
        <end position="214"/>
    </location>
</feature>
<dbReference type="SUPFAM" id="SSF51905">
    <property type="entry name" value="FAD/NAD(P)-binding domain"/>
    <property type="match status" value="3"/>
</dbReference>
<evidence type="ECO:0000313" key="3">
    <source>
        <dbReference type="EMBL" id="KAF4417611.1"/>
    </source>
</evidence>
<dbReference type="Proteomes" id="UP000536711">
    <property type="component" value="Unassembled WGS sequence"/>
</dbReference>
<comment type="similarity">
    <text evidence="1">Belongs to the FAD-binding monooxygenase family.</text>
</comment>
<comment type="caution">
    <text evidence="3">The sequence shown here is derived from an EMBL/GenBank/DDBJ whole genome shotgun (WGS) entry which is preliminary data.</text>
</comment>
<evidence type="ECO:0000256" key="1">
    <source>
        <dbReference type="ARBA" id="ARBA00010139"/>
    </source>
</evidence>
<dbReference type="GO" id="GO:0016491">
    <property type="term" value="F:oxidoreductase activity"/>
    <property type="evidence" value="ECO:0007669"/>
    <property type="project" value="InterPro"/>
</dbReference>
<dbReference type="PANTHER" id="PTHR42877:SF7">
    <property type="entry name" value="FLAVIN-BINDING MONOOXYGENASE-RELATED"/>
    <property type="match status" value="1"/>
</dbReference>
<sequence>MMSNTAEANEGASAFSLKDAPIENQRPLKVVIIGAGFCGISATIRISQRLRNVDLRVYEMNEEVSGVWWSNRYPGLACDIPSYSYQFSFAPNPYWSSLYAPGPEIRAYMQDVAKRYGAMRFIKVSHKVEKVTWDAELRKWHIAVHDLKTKTEFQDTADVVISARGGLNQVAWPKIDGIEDFKGKLVHSGAWDESLDLRNKKVGIIGNGSSAIQIVPQVQRLEGTQLWCFVRSPTWIAPGFGDSAMMKMGKDPRQTQFSESQQKYMARHPEEFYRMRKILEDEAARMHPISIRGSKVSVMAQQGIEAEMRRRLGSREDIMNALIPKFAPGCRRLTPGSNYLEALQEENVHFTNERIQRITPYGLELVSGNQVEVDVIICATGYDVEAPPQFEVIGRDGLQLTKRWESHPESYLGLAVDGFPNFLILGGPNAGLGSGSLISVFEAQTTYAVKVLRKMQKEDYASFEVDARRVADFSQIVDEYFKRTVFSDDCSTWYRSKKPGSSRIVALWPGASVHALEALRSPRWEDFHWTSTHRGGNLLRWFGNGNTIALSEGGDPSWFLDADVVDEPLEGKPEESDFYQRRPFTH</sequence>
<dbReference type="InterPro" id="IPR036188">
    <property type="entry name" value="FAD/NAD-bd_sf"/>
</dbReference>
<evidence type="ECO:0000313" key="4">
    <source>
        <dbReference type="Proteomes" id="UP000536711"/>
    </source>
</evidence>
<gene>
    <name evidence="3" type="ORF">FACUT_12117</name>
</gene>
<keyword evidence="4" id="KW-1185">Reference proteome</keyword>
<dbReference type="PANTHER" id="PTHR42877">
    <property type="entry name" value="L-ORNITHINE N(5)-MONOOXYGENASE-RELATED"/>
    <property type="match status" value="1"/>
</dbReference>
<dbReference type="OrthoDB" id="74360at2759"/>
<dbReference type="InterPro" id="IPR051209">
    <property type="entry name" value="FAD-bind_Monooxygenase_sf"/>
</dbReference>
<dbReference type="InterPro" id="IPR023753">
    <property type="entry name" value="FAD/NAD-binding_dom"/>
</dbReference>
<accession>A0A8H4JFU6</accession>
<protein>
    <recommendedName>
        <fullName evidence="2">FAD/NAD(P)-binding domain-containing protein</fullName>
    </recommendedName>
</protein>
<evidence type="ECO:0000259" key="2">
    <source>
        <dbReference type="Pfam" id="PF07992"/>
    </source>
</evidence>
<dbReference type="EMBL" id="JAADJF010000426">
    <property type="protein sequence ID" value="KAF4417611.1"/>
    <property type="molecule type" value="Genomic_DNA"/>
</dbReference>